<dbReference type="AlphaFoldDB" id="A0A914UUP8"/>
<keyword evidence="1" id="KW-0732">Signal</keyword>
<reference evidence="3" key="1">
    <citation type="submission" date="2022-11" db="UniProtKB">
        <authorList>
            <consortium name="WormBaseParasite"/>
        </authorList>
    </citation>
    <scope>IDENTIFICATION</scope>
</reference>
<evidence type="ECO:0000256" key="1">
    <source>
        <dbReference type="SAM" id="SignalP"/>
    </source>
</evidence>
<feature type="signal peptide" evidence="1">
    <location>
        <begin position="1"/>
        <end position="23"/>
    </location>
</feature>
<sequence length="218" mass="22444">MAEKWIQCFRITGLACLFMNITSNNGCLPVIPVDDFVDEDCVVGTVPLGIFNAASGSILSPGDTVMLTCNPGSCPPMATATCINGVITPSVSCSQVYCPSATPLLRDGIPAPGDTQISLTSTGPTLVGDSITASCIRFIGIPAGTIINTNFEDGSVGCQNANNNPLQIFAEQVTLTCTCSGEYQVDMLEGNAGALVPKSGIVSAPQAISCRFALPTPC</sequence>
<dbReference type="WBParaSite" id="PSAMB.scaffold1228size34050.g11743.t1">
    <property type="protein sequence ID" value="PSAMB.scaffold1228size34050.g11743.t1"/>
    <property type="gene ID" value="PSAMB.scaffold1228size34050.g11743"/>
</dbReference>
<protein>
    <submittedName>
        <fullName evidence="3">Uncharacterized protein</fullName>
    </submittedName>
</protein>
<accession>A0A914UUP8</accession>
<keyword evidence="2" id="KW-1185">Reference proteome</keyword>
<proteinExistence type="predicted"/>
<organism evidence="2 3">
    <name type="scientific">Plectus sambesii</name>
    <dbReference type="NCBI Taxonomy" id="2011161"/>
    <lineage>
        <taxon>Eukaryota</taxon>
        <taxon>Metazoa</taxon>
        <taxon>Ecdysozoa</taxon>
        <taxon>Nematoda</taxon>
        <taxon>Chromadorea</taxon>
        <taxon>Plectida</taxon>
        <taxon>Plectina</taxon>
        <taxon>Plectoidea</taxon>
        <taxon>Plectidae</taxon>
        <taxon>Plectus</taxon>
    </lineage>
</organism>
<name>A0A914UUP8_9BILA</name>
<dbReference type="Proteomes" id="UP000887566">
    <property type="component" value="Unplaced"/>
</dbReference>
<evidence type="ECO:0000313" key="2">
    <source>
        <dbReference type="Proteomes" id="UP000887566"/>
    </source>
</evidence>
<evidence type="ECO:0000313" key="3">
    <source>
        <dbReference type="WBParaSite" id="PSAMB.scaffold1228size34050.g11743.t1"/>
    </source>
</evidence>
<feature type="chain" id="PRO_5037827553" evidence="1">
    <location>
        <begin position="24"/>
        <end position="218"/>
    </location>
</feature>